<dbReference type="InterPro" id="IPR044846">
    <property type="entry name" value="GH10"/>
</dbReference>
<feature type="active site" description="Nucleophile" evidence="7">
    <location>
        <position position="521"/>
    </location>
</feature>
<dbReference type="Pfam" id="PF02018">
    <property type="entry name" value="CBM_4_9"/>
    <property type="match status" value="1"/>
</dbReference>
<dbReference type="SUPFAM" id="SSF51445">
    <property type="entry name" value="(Trans)glycosidases"/>
    <property type="match status" value="1"/>
</dbReference>
<sequence length="608" mass="69624">MLVQKKGEEIYTVVFLLAKMVYVKGSMNKRTYRICCFVLMIILTSMVLGGCKILFPQEEEFIELTNPNSSDNKGNNKKDKNKGAQDDQDDIDESSMHMGTVEVIQEVIYVEDFEGETTEFTRRGDSNIEIVKNISNSGKNSLYISGRAEAWNGAKLDLTEVLLDEQKYIINAWVLYEEGPDTIQVNCKIERNGDDYLDVASNVVNKGEWTKLKGSAIIPENTDTAIIYFETDETEKEIIDFYIDKVIISHESVNADRGNIPSLKEVYNDLFTMGVAVAASDITGERKELIKQQFNSLTPANELKPENILDYEKCISDSKYDDSPAVKFDKIEPILEFAKEAEIPVRGHTLIWHDQTPRWFFTEGYSKDKDAPLVSKKLMLKRMKNYIKQVLEYTQTNYPGLIYCWDVVNEVVNPGDMEENGLRTKGSLWYKVIGPSYIEKAFEYAREYADPDVKLFLNDYDTEERGKARYIANLVSSLQEKGLIDGIGLQTHLGIEIPSLVDVDRSIKEYGKLGLEIHITELDMDLTEHTEEELFRQARRYKRLFSFLKTIQEEKAANITNITFWGLTDDSSWLNKPGKSSYPLLFDEYLLQKPAFWGVVLNPDIPLV</sequence>
<dbReference type="Gene3D" id="2.60.120.260">
    <property type="entry name" value="Galactose-binding domain-like"/>
    <property type="match status" value="1"/>
</dbReference>
<name>A0A0K8J440_9FIRM</name>
<feature type="domain" description="GH10" evidence="11">
    <location>
        <begin position="257"/>
        <end position="602"/>
    </location>
</feature>
<evidence type="ECO:0000256" key="4">
    <source>
        <dbReference type="ARBA" id="ARBA00023277"/>
    </source>
</evidence>
<keyword evidence="10" id="KW-0812">Transmembrane</keyword>
<keyword evidence="3 8" id="KW-0378">Hydrolase</keyword>
<reference evidence="13" key="1">
    <citation type="submission" date="2015-09" db="EMBL/GenBank/DDBJ databases">
        <authorList>
            <person name="Wibberg D."/>
        </authorList>
    </citation>
    <scope>NUCLEOTIDE SEQUENCE [LARGE SCALE GENOMIC DNA]</scope>
    <source>
        <strain evidence="13">SD1D</strain>
    </source>
</reference>
<keyword evidence="6 8" id="KW-0624">Polysaccharide degradation</keyword>
<dbReference type="GO" id="GO:0031176">
    <property type="term" value="F:endo-1,4-beta-xylanase activity"/>
    <property type="evidence" value="ECO:0007669"/>
    <property type="project" value="UniProtKB-EC"/>
</dbReference>
<feature type="compositionally biased region" description="Basic and acidic residues" evidence="9">
    <location>
        <begin position="74"/>
        <end position="85"/>
    </location>
</feature>
<dbReference type="InterPro" id="IPR001000">
    <property type="entry name" value="GH10_dom"/>
</dbReference>
<keyword evidence="13" id="KW-1185">Reference proteome</keyword>
<organism evidence="12 13">
    <name type="scientific">Herbinix luporum</name>
    <dbReference type="NCBI Taxonomy" id="1679721"/>
    <lineage>
        <taxon>Bacteria</taxon>
        <taxon>Bacillati</taxon>
        <taxon>Bacillota</taxon>
        <taxon>Clostridia</taxon>
        <taxon>Lachnospirales</taxon>
        <taxon>Lachnospiraceae</taxon>
        <taxon>Herbinix</taxon>
    </lineage>
</organism>
<keyword evidence="4 8" id="KW-0119">Carbohydrate metabolism</keyword>
<gene>
    <name evidence="12" type="ORF">SD1D_0689</name>
</gene>
<dbReference type="PROSITE" id="PS51760">
    <property type="entry name" value="GH10_2"/>
    <property type="match status" value="1"/>
</dbReference>
<keyword evidence="10" id="KW-1133">Transmembrane helix</keyword>
<dbReference type="InterPro" id="IPR008979">
    <property type="entry name" value="Galactose-bd-like_sf"/>
</dbReference>
<dbReference type="SMART" id="SM00633">
    <property type="entry name" value="Glyco_10"/>
    <property type="match status" value="1"/>
</dbReference>
<evidence type="ECO:0000313" key="13">
    <source>
        <dbReference type="Proteomes" id="UP000196053"/>
    </source>
</evidence>
<dbReference type="Gene3D" id="3.20.20.80">
    <property type="entry name" value="Glycosidases"/>
    <property type="match status" value="1"/>
</dbReference>
<comment type="catalytic activity">
    <reaction evidence="8">
        <text>Endohydrolysis of (1-&gt;4)-beta-D-xylosidic linkages in xylans.</text>
        <dbReference type="EC" id="3.2.1.8"/>
    </reaction>
</comment>
<evidence type="ECO:0000256" key="8">
    <source>
        <dbReference type="RuleBase" id="RU361174"/>
    </source>
</evidence>
<accession>A0A0K8J440</accession>
<keyword evidence="10" id="KW-0472">Membrane</keyword>
<comment type="similarity">
    <text evidence="1 8">Belongs to the glycosyl hydrolase 10 (cellulase F) family.</text>
</comment>
<evidence type="ECO:0000256" key="6">
    <source>
        <dbReference type="ARBA" id="ARBA00023326"/>
    </source>
</evidence>
<evidence type="ECO:0000256" key="7">
    <source>
        <dbReference type="PROSITE-ProRule" id="PRU10061"/>
    </source>
</evidence>
<dbReference type="AlphaFoldDB" id="A0A0K8J440"/>
<evidence type="ECO:0000256" key="9">
    <source>
        <dbReference type="SAM" id="MobiDB-lite"/>
    </source>
</evidence>
<dbReference type="SUPFAM" id="SSF49785">
    <property type="entry name" value="Galactose-binding domain-like"/>
    <property type="match status" value="1"/>
</dbReference>
<keyword evidence="2" id="KW-0677">Repeat</keyword>
<dbReference type="KEGG" id="hsd:SD1D_0689"/>
<dbReference type="PRINTS" id="PR00134">
    <property type="entry name" value="GLHYDRLASE10"/>
</dbReference>
<protein>
    <recommendedName>
        <fullName evidence="8">Beta-xylanase</fullName>
        <ecNumber evidence="8">3.2.1.8</ecNumber>
    </recommendedName>
</protein>
<dbReference type="GO" id="GO:0000272">
    <property type="term" value="P:polysaccharide catabolic process"/>
    <property type="evidence" value="ECO:0007669"/>
    <property type="project" value="UniProtKB-KW"/>
</dbReference>
<dbReference type="Proteomes" id="UP000196053">
    <property type="component" value="Chromosome I"/>
</dbReference>
<dbReference type="EMBL" id="LN879430">
    <property type="protein sequence ID" value="CUH92237.1"/>
    <property type="molecule type" value="Genomic_DNA"/>
</dbReference>
<evidence type="ECO:0000256" key="1">
    <source>
        <dbReference type="ARBA" id="ARBA00007495"/>
    </source>
</evidence>
<feature type="region of interest" description="Disordered" evidence="9">
    <location>
        <begin position="65"/>
        <end position="92"/>
    </location>
</feature>
<dbReference type="InterPro" id="IPR031158">
    <property type="entry name" value="GH10_AS"/>
</dbReference>
<feature type="transmembrane region" description="Helical" evidence="10">
    <location>
        <begin position="34"/>
        <end position="55"/>
    </location>
</feature>
<evidence type="ECO:0000256" key="5">
    <source>
        <dbReference type="ARBA" id="ARBA00023295"/>
    </source>
</evidence>
<evidence type="ECO:0000256" key="2">
    <source>
        <dbReference type="ARBA" id="ARBA00022737"/>
    </source>
</evidence>
<keyword evidence="5 8" id="KW-0326">Glycosidase</keyword>
<dbReference type="PANTHER" id="PTHR31490:SF90">
    <property type="entry name" value="ENDO-1,4-BETA-XYLANASE A"/>
    <property type="match status" value="1"/>
</dbReference>
<dbReference type="PANTHER" id="PTHR31490">
    <property type="entry name" value="GLYCOSYL HYDROLASE"/>
    <property type="match status" value="1"/>
</dbReference>
<proteinExistence type="inferred from homology"/>
<dbReference type="InterPro" id="IPR003305">
    <property type="entry name" value="CenC_carb-bd"/>
</dbReference>
<dbReference type="PROSITE" id="PS00591">
    <property type="entry name" value="GH10_1"/>
    <property type="match status" value="1"/>
</dbReference>
<evidence type="ECO:0000313" key="12">
    <source>
        <dbReference type="EMBL" id="CUH92237.1"/>
    </source>
</evidence>
<evidence type="ECO:0000256" key="10">
    <source>
        <dbReference type="SAM" id="Phobius"/>
    </source>
</evidence>
<evidence type="ECO:0000259" key="11">
    <source>
        <dbReference type="PROSITE" id="PS51760"/>
    </source>
</evidence>
<evidence type="ECO:0000256" key="3">
    <source>
        <dbReference type="ARBA" id="ARBA00022801"/>
    </source>
</evidence>
<dbReference type="Pfam" id="PF00331">
    <property type="entry name" value="Glyco_hydro_10"/>
    <property type="match status" value="1"/>
</dbReference>
<dbReference type="EC" id="3.2.1.8" evidence="8"/>
<dbReference type="InterPro" id="IPR017853">
    <property type="entry name" value="GH"/>
</dbReference>